<reference evidence="3 4" key="2">
    <citation type="journal article" date="2012" name="PLoS Pathog.">
        <title>Diverse lifestyles and strategies of plant pathogenesis encoded in the genomes of eighteen Dothideomycetes fungi.</title>
        <authorList>
            <person name="Ohm R.A."/>
            <person name="Feau N."/>
            <person name="Henrissat B."/>
            <person name="Schoch C.L."/>
            <person name="Horwitz B.A."/>
            <person name="Barry K.W."/>
            <person name="Condon B.J."/>
            <person name="Copeland A.C."/>
            <person name="Dhillon B."/>
            <person name="Glaser F."/>
            <person name="Hesse C.N."/>
            <person name="Kosti I."/>
            <person name="LaButti K."/>
            <person name="Lindquist E.A."/>
            <person name="Lucas S."/>
            <person name="Salamov A.A."/>
            <person name="Bradshaw R.E."/>
            <person name="Ciuffetti L."/>
            <person name="Hamelin R.C."/>
            <person name="Kema G.H.J."/>
            <person name="Lawrence C."/>
            <person name="Scott J.A."/>
            <person name="Spatafora J.W."/>
            <person name="Turgeon B.G."/>
            <person name="de Wit P.J.G.M."/>
            <person name="Zhong S."/>
            <person name="Goodwin S.B."/>
            <person name="Grigoriev I.V."/>
        </authorList>
    </citation>
    <scope>NUCLEOTIDE SEQUENCE [LARGE SCALE GENOMIC DNA]</scope>
    <source>
        <strain evidence="4">NZE10 / CBS 128990</strain>
    </source>
</reference>
<keyword evidence="1" id="KW-0472">Membrane</keyword>
<dbReference type="AlphaFoldDB" id="N1PQG9"/>
<dbReference type="HOGENOM" id="CLU_112091_1_1_1"/>
<keyword evidence="4" id="KW-1185">Reference proteome</keyword>
<dbReference type="Proteomes" id="UP000016933">
    <property type="component" value="Unassembled WGS sequence"/>
</dbReference>
<feature type="transmembrane region" description="Helical" evidence="1">
    <location>
        <begin position="12"/>
        <end position="32"/>
    </location>
</feature>
<dbReference type="OrthoDB" id="5313995at2759"/>
<reference evidence="4" key="1">
    <citation type="journal article" date="2012" name="PLoS Genet.">
        <title>The genomes of the fungal plant pathogens Cladosporium fulvum and Dothistroma septosporum reveal adaptation to different hosts and lifestyles but also signatures of common ancestry.</title>
        <authorList>
            <person name="de Wit P.J.G.M."/>
            <person name="van der Burgt A."/>
            <person name="Oekmen B."/>
            <person name="Stergiopoulos I."/>
            <person name="Abd-Elsalam K.A."/>
            <person name="Aerts A.L."/>
            <person name="Bahkali A.H."/>
            <person name="Beenen H.G."/>
            <person name="Chettri P."/>
            <person name="Cox M.P."/>
            <person name="Datema E."/>
            <person name="de Vries R.P."/>
            <person name="Dhillon B."/>
            <person name="Ganley A.R."/>
            <person name="Griffiths S.A."/>
            <person name="Guo Y."/>
            <person name="Hamelin R.C."/>
            <person name="Henrissat B."/>
            <person name="Kabir M.S."/>
            <person name="Jashni M.K."/>
            <person name="Kema G."/>
            <person name="Klaubauf S."/>
            <person name="Lapidus A."/>
            <person name="Levasseur A."/>
            <person name="Lindquist E."/>
            <person name="Mehrabi R."/>
            <person name="Ohm R.A."/>
            <person name="Owen T.J."/>
            <person name="Salamov A."/>
            <person name="Schwelm A."/>
            <person name="Schijlen E."/>
            <person name="Sun H."/>
            <person name="van den Burg H.A."/>
            <person name="van Ham R.C.H.J."/>
            <person name="Zhang S."/>
            <person name="Goodwin S.B."/>
            <person name="Grigoriev I.V."/>
            <person name="Collemare J."/>
            <person name="Bradshaw R.E."/>
        </authorList>
    </citation>
    <scope>NUCLEOTIDE SEQUENCE [LARGE SCALE GENOMIC DNA]</scope>
    <source>
        <strain evidence="4">NZE10 / CBS 128990</strain>
    </source>
</reference>
<feature type="domain" description="DUF7704" evidence="2">
    <location>
        <begin position="6"/>
        <end position="146"/>
    </location>
</feature>
<evidence type="ECO:0000259" key="2">
    <source>
        <dbReference type="Pfam" id="PF24803"/>
    </source>
</evidence>
<proteinExistence type="predicted"/>
<dbReference type="Pfam" id="PF24803">
    <property type="entry name" value="DUF7704"/>
    <property type="match status" value="1"/>
</dbReference>
<dbReference type="EMBL" id="KB446539">
    <property type="protein sequence ID" value="EME44669.1"/>
    <property type="molecule type" value="Genomic_DNA"/>
</dbReference>
<organism evidence="3 4">
    <name type="scientific">Dothistroma septosporum (strain NZE10 / CBS 128990)</name>
    <name type="common">Red band needle blight fungus</name>
    <name type="synonym">Mycosphaerella pini</name>
    <dbReference type="NCBI Taxonomy" id="675120"/>
    <lineage>
        <taxon>Eukaryota</taxon>
        <taxon>Fungi</taxon>
        <taxon>Dikarya</taxon>
        <taxon>Ascomycota</taxon>
        <taxon>Pezizomycotina</taxon>
        <taxon>Dothideomycetes</taxon>
        <taxon>Dothideomycetidae</taxon>
        <taxon>Mycosphaerellales</taxon>
        <taxon>Mycosphaerellaceae</taxon>
        <taxon>Dothistroma</taxon>
    </lineage>
</organism>
<dbReference type="PANTHER" id="PTHR37019">
    <property type="entry name" value="CHROMOSOME 1, WHOLE GENOME SHOTGUN SEQUENCE"/>
    <property type="match status" value="1"/>
</dbReference>
<feature type="transmembrane region" description="Helical" evidence="1">
    <location>
        <begin position="126"/>
        <end position="148"/>
    </location>
</feature>
<evidence type="ECO:0000313" key="4">
    <source>
        <dbReference type="Proteomes" id="UP000016933"/>
    </source>
</evidence>
<keyword evidence="1" id="KW-0812">Transmembrane</keyword>
<sequence length="158" mass="17358">MSPSRSNIPPFYRLWFTTVDPALWLFGAFTTLTKPASVLNALAPDHAGSFSPGVPPIAFLLQQSAGARMMCAFTDIFLLRRTNEVPVWKTQQASILCYNLVSLGSMLWSWKQQGRLSLDVLGSGDLIHFASVVVLAAIRAAFCAGIGLREDGDAWKRR</sequence>
<dbReference type="eggNOG" id="ENOG502SV8Y">
    <property type="taxonomic scope" value="Eukaryota"/>
</dbReference>
<dbReference type="PANTHER" id="PTHR37019:SF1">
    <property type="entry name" value="EXPERA DOMAIN-CONTAINING PROTEIN"/>
    <property type="match status" value="1"/>
</dbReference>
<evidence type="ECO:0000313" key="3">
    <source>
        <dbReference type="EMBL" id="EME44669.1"/>
    </source>
</evidence>
<gene>
    <name evidence="3" type="ORF">DOTSEDRAFT_172972</name>
</gene>
<protein>
    <recommendedName>
        <fullName evidence="2">DUF7704 domain-containing protein</fullName>
    </recommendedName>
</protein>
<keyword evidence="1" id="KW-1133">Transmembrane helix</keyword>
<dbReference type="InterPro" id="IPR056121">
    <property type="entry name" value="DUF7704"/>
</dbReference>
<name>N1PQG9_DOTSN</name>
<accession>N1PQG9</accession>
<evidence type="ECO:0000256" key="1">
    <source>
        <dbReference type="SAM" id="Phobius"/>
    </source>
</evidence>